<dbReference type="Proteomes" id="UP000775686">
    <property type="component" value="Unassembled WGS sequence"/>
</dbReference>
<evidence type="ECO:0000313" key="2">
    <source>
        <dbReference type="EMBL" id="MBM6742901.1"/>
    </source>
</evidence>
<accession>A0ABS2ED81</accession>
<keyword evidence="3" id="KW-1185">Reference proteome</keyword>
<comment type="caution">
    <text evidence="2">The sequence shown here is derived from an EMBL/GenBank/DDBJ whole genome shotgun (WGS) entry which is preliminary data.</text>
</comment>
<name>A0ABS2ED81_9FIRM</name>
<dbReference type="RefSeq" id="WP_118635642.1">
    <property type="nucleotide sequence ID" value="NZ_JACJKH010000001.1"/>
</dbReference>
<reference evidence="2 3" key="1">
    <citation type="journal article" date="2021" name="Sci. Rep.">
        <title>The distribution of antibiotic resistance genes in chicken gut microbiota commensals.</title>
        <authorList>
            <person name="Juricova H."/>
            <person name="Matiasovicova J."/>
            <person name="Kubasova T."/>
            <person name="Cejkova D."/>
            <person name="Rychlik I."/>
        </authorList>
    </citation>
    <scope>NUCLEOTIDE SEQUENCE [LARGE SCALE GENOMIC DNA]</scope>
    <source>
        <strain evidence="2 3">An770</strain>
    </source>
</reference>
<keyword evidence="1" id="KW-0472">Membrane</keyword>
<evidence type="ECO:0000256" key="1">
    <source>
        <dbReference type="SAM" id="Phobius"/>
    </source>
</evidence>
<keyword evidence="1" id="KW-0812">Transmembrane</keyword>
<proteinExistence type="predicted"/>
<evidence type="ECO:0000313" key="3">
    <source>
        <dbReference type="Proteomes" id="UP000775686"/>
    </source>
</evidence>
<dbReference type="EMBL" id="JACJKH010000001">
    <property type="protein sequence ID" value="MBM6742901.1"/>
    <property type="molecule type" value="Genomic_DNA"/>
</dbReference>
<organism evidence="2 3">
    <name type="scientific">Drancourtella massiliensis</name>
    <dbReference type="NCBI Taxonomy" id="1632013"/>
    <lineage>
        <taxon>Bacteria</taxon>
        <taxon>Bacillati</taxon>
        <taxon>Bacillota</taxon>
        <taxon>Clostridia</taxon>
        <taxon>Eubacteriales</taxon>
        <taxon>Oscillospiraceae</taxon>
        <taxon>Drancourtella</taxon>
    </lineage>
</organism>
<protein>
    <submittedName>
        <fullName evidence="2">Uncharacterized protein</fullName>
    </submittedName>
</protein>
<sequence>MNRFTKQPRRMTGVKYLISIGIFCVILFWFLGGLSSISKTTSEQELESLKQAVIRSSVQCYALEGFYPESLEYLEDHYGLTYDDDKYVVSYEVTASNLMPSIDVFALNETEVDFNEE</sequence>
<gene>
    <name evidence="2" type="ORF">H6A32_01015</name>
</gene>
<keyword evidence="1" id="KW-1133">Transmembrane helix</keyword>
<feature type="transmembrane region" description="Helical" evidence="1">
    <location>
        <begin position="12"/>
        <end position="32"/>
    </location>
</feature>